<evidence type="ECO:0000313" key="5">
    <source>
        <dbReference type="WBParaSite" id="PEQ_0000859601-mRNA-1"/>
    </source>
</evidence>
<proteinExistence type="inferred from homology"/>
<dbReference type="Proteomes" id="UP000887564">
    <property type="component" value="Unplaced"/>
</dbReference>
<dbReference type="InterPro" id="IPR036188">
    <property type="entry name" value="FAD/NAD-bd_sf"/>
</dbReference>
<dbReference type="Gene3D" id="3.50.50.60">
    <property type="entry name" value="FAD/NAD(P)-binding domain"/>
    <property type="match status" value="2"/>
</dbReference>
<reference evidence="5" key="1">
    <citation type="submission" date="2022-11" db="UniProtKB">
        <authorList>
            <consortium name="WormBaseParasite"/>
        </authorList>
    </citation>
    <scope>IDENTIFICATION</scope>
</reference>
<dbReference type="WBParaSite" id="PEQ_0000859601-mRNA-1">
    <property type="protein sequence ID" value="PEQ_0000859601-mRNA-1"/>
    <property type="gene ID" value="PEQ_0000859601"/>
</dbReference>
<dbReference type="InterPro" id="IPR016156">
    <property type="entry name" value="FAD/NAD-linked_Rdtase_dimer_sf"/>
</dbReference>
<dbReference type="GO" id="GO:0050660">
    <property type="term" value="F:flavin adenine dinucleotide binding"/>
    <property type="evidence" value="ECO:0007669"/>
    <property type="project" value="TreeGrafter"/>
</dbReference>
<dbReference type="AlphaFoldDB" id="A0A914S2R0"/>
<dbReference type="GO" id="GO:0004148">
    <property type="term" value="F:dihydrolipoyl dehydrogenase (NADH) activity"/>
    <property type="evidence" value="ECO:0007669"/>
    <property type="project" value="TreeGrafter"/>
</dbReference>
<dbReference type="PANTHER" id="PTHR22912:SF151">
    <property type="entry name" value="DIHYDROLIPOYL DEHYDROGENASE, MITOCHONDRIAL"/>
    <property type="match status" value="1"/>
</dbReference>
<dbReference type="PANTHER" id="PTHR22912">
    <property type="entry name" value="DISULFIDE OXIDOREDUCTASE"/>
    <property type="match status" value="1"/>
</dbReference>
<dbReference type="SUPFAM" id="SSF51905">
    <property type="entry name" value="FAD/NAD(P)-binding domain"/>
    <property type="match status" value="1"/>
</dbReference>
<evidence type="ECO:0000256" key="2">
    <source>
        <dbReference type="ARBA" id="ARBA00023027"/>
    </source>
</evidence>
<accession>A0A914S2R0</accession>
<keyword evidence="2" id="KW-0520">NAD</keyword>
<evidence type="ECO:0000256" key="1">
    <source>
        <dbReference type="ARBA" id="ARBA00007532"/>
    </source>
</evidence>
<dbReference type="SUPFAM" id="SSF55424">
    <property type="entry name" value="FAD/NAD-linked reductases, dimerisation (C-terminal) domain"/>
    <property type="match status" value="1"/>
</dbReference>
<dbReference type="InterPro" id="IPR004099">
    <property type="entry name" value="Pyr_nucl-diS_OxRdtase_dimer"/>
</dbReference>
<name>A0A914S2R0_PAREQ</name>
<feature type="domain" description="Pyridine nucleotide-disulphide oxidoreductase dimerisation" evidence="3">
    <location>
        <begin position="77"/>
        <end position="101"/>
    </location>
</feature>
<comment type="similarity">
    <text evidence="1">Belongs to the class-I pyridine nucleotide-disulfide oxidoreductase family.</text>
</comment>
<evidence type="ECO:0000313" key="4">
    <source>
        <dbReference type="Proteomes" id="UP000887564"/>
    </source>
</evidence>
<dbReference type="GO" id="GO:0006103">
    <property type="term" value="P:2-oxoglutarate metabolic process"/>
    <property type="evidence" value="ECO:0007669"/>
    <property type="project" value="TreeGrafter"/>
</dbReference>
<dbReference type="GO" id="GO:0005739">
    <property type="term" value="C:mitochondrion"/>
    <property type="evidence" value="ECO:0007669"/>
    <property type="project" value="TreeGrafter"/>
</dbReference>
<dbReference type="GO" id="GO:0045252">
    <property type="term" value="C:oxoglutarate dehydrogenase complex"/>
    <property type="evidence" value="ECO:0007669"/>
    <property type="project" value="TreeGrafter"/>
</dbReference>
<keyword evidence="4" id="KW-1185">Reference proteome</keyword>
<evidence type="ECO:0000259" key="3">
    <source>
        <dbReference type="Pfam" id="PF02852"/>
    </source>
</evidence>
<sequence length="151" mass="17061">MELAKLFHRTLGKQGMKFLLNTKVTSAKKEGGKIVVQTEAVKGGKAQSVSLTIVRDEGVLCVEGLAGGPTHIDYNCIPSVIYTHPEVAWVGKSEETLKEEVNFYRFSHILLKLFAICYICNLWNTKLGMYLNIYKTRVCRTYNKENTELRA</sequence>
<dbReference type="InterPro" id="IPR050151">
    <property type="entry name" value="Class-I_Pyr_Nuc-Dis_Oxidored"/>
</dbReference>
<dbReference type="Pfam" id="PF02852">
    <property type="entry name" value="Pyr_redox_dim"/>
    <property type="match status" value="1"/>
</dbReference>
<protein>
    <submittedName>
        <fullName evidence="5">Pyridine nucleotide-disulphide oxidoreductase dimerisation domain-containing protein</fullName>
    </submittedName>
</protein>
<organism evidence="4 5">
    <name type="scientific">Parascaris equorum</name>
    <name type="common">Equine roundworm</name>
    <dbReference type="NCBI Taxonomy" id="6256"/>
    <lineage>
        <taxon>Eukaryota</taxon>
        <taxon>Metazoa</taxon>
        <taxon>Ecdysozoa</taxon>
        <taxon>Nematoda</taxon>
        <taxon>Chromadorea</taxon>
        <taxon>Rhabditida</taxon>
        <taxon>Spirurina</taxon>
        <taxon>Ascaridomorpha</taxon>
        <taxon>Ascaridoidea</taxon>
        <taxon>Ascarididae</taxon>
        <taxon>Parascaris</taxon>
    </lineage>
</organism>